<feature type="transmembrane region" description="Helical" evidence="10">
    <location>
        <begin position="38"/>
        <end position="57"/>
    </location>
</feature>
<dbReference type="EMBL" id="MBFT01000712">
    <property type="protein sequence ID" value="PVU87666.1"/>
    <property type="molecule type" value="Genomic_DNA"/>
</dbReference>
<feature type="transmembrane region" description="Helical" evidence="10">
    <location>
        <begin position="77"/>
        <end position="94"/>
    </location>
</feature>
<keyword evidence="6" id="KW-0256">Endoplasmic reticulum</keyword>
<evidence type="ECO:0000256" key="9">
    <source>
        <dbReference type="ARBA" id="ARBA00041103"/>
    </source>
</evidence>
<proteinExistence type="inferred from homology"/>
<dbReference type="OrthoDB" id="1601at2759"/>
<evidence type="ECO:0000256" key="1">
    <source>
        <dbReference type="ARBA" id="ARBA00004477"/>
    </source>
</evidence>
<dbReference type="InterPro" id="IPR013657">
    <property type="entry name" value="SCL35B1-4/HUT1"/>
</dbReference>
<feature type="transmembrane region" description="Helical" evidence="10">
    <location>
        <begin position="245"/>
        <end position="265"/>
    </location>
</feature>
<keyword evidence="12" id="KW-1185">Reference proteome</keyword>
<evidence type="ECO:0000256" key="7">
    <source>
        <dbReference type="ARBA" id="ARBA00022989"/>
    </source>
</evidence>
<keyword evidence="8 10" id="KW-0472">Membrane</keyword>
<evidence type="ECO:0000256" key="8">
    <source>
        <dbReference type="ARBA" id="ARBA00023136"/>
    </source>
</evidence>
<keyword evidence="7 10" id="KW-1133">Transmembrane helix</keyword>
<dbReference type="PANTHER" id="PTHR10778">
    <property type="entry name" value="SOLUTE CARRIER FAMILY 35 MEMBER B"/>
    <property type="match status" value="1"/>
</dbReference>
<evidence type="ECO:0000256" key="4">
    <source>
        <dbReference type="ARBA" id="ARBA00022597"/>
    </source>
</evidence>
<dbReference type="GO" id="GO:0005460">
    <property type="term" value="F:UDP-glucose transmembrane transporter activity"/>
    <property type="evidence" value="ECO:0007669"/>
    <property type="project" value="TreeGrafter"/>
</dbReference>
<protein>
    <recommendedName>
        <fullName evidence="9">UDP-galactose transporter homolog 1</fullName>
    </recommendedName>
</protein>
<keyword evidence="5 10" id="KW-0812">Transmembrane</keyword>
<evidence type="ECO:0000256" key="2">
    <source>
        <dbReference type="ARBA" id="ARBA00010694"/>
    </source>
</evidence>
<comment type="caution">
    <text evidence="11">The sequence shown here is derived from an EMBL/GenBank/DDBJ whole genome shotgun (WGS) entry which is preliminary data.</text>
</comment>
<dbReference type="SUPFAM" id="SSF103481">
    <property type="entry name" value="Multidrug resistance efflux transporter EmrE"/>
    <property type="match status" value="1"/>
</dbReference>
<comment type="subcellular location">
    <subcellularLocation>
        <location evidence="1">Endoplasmic reticulum membrane</location>
        <topology evidence="1">Multi-pass membrane protein</topology>
    </subcellularLocation>
</comment>
<accession>A0A2T9Y5P9</accession>
<reference evidence="11 12" key="1">
    <citation type="journal article" date="2018" name="MBio">
        <title>Comparative Genomics Reveals the Core Gene Toolbox for the Fungus-Insect Symbiosis.</title>
        <authorList>
            <person name="Wang Y."/>
            <person name="Stata M."/>
            <person name="Wang W."/>
            <person name="Stajich J.E."/>
            <person name="White M.M."/>
            <person name="Moncalvo J.M."/>
        </authorList>
    </citation>
    <scope>NUCLEOTIDE SEQUENCE [LARGE SCALE GENOMIC DNA]</scope>
    <source>
        <strain evidence="11 12">AUS-77-4</strain>
    </source>
</reference>
<evidence type="ECO:0000256" key="3">
    <source>
        <dbReference type="ARBA" id="ARBA00022448"/>
    </source>
</evidence>
<evidence type="ECO:0000256" key="5">
    <source>
        <dbReference type="ARBA" id="ARBA00022692"/>
    </source>
</evidence>
<dbReference type="AlphaFoldDB" id="A0A2T9Y5P9"/>
<evidence type="ECO:0000313" key="11">
    <source>
        <dbReference type="EMBL" id="PVU87666.1"/>
    </source>
</evidence>
<keyword evidence="3" id="KW-0813">Transport</keyword>
<feature type="transmembrane region" description="Helical" evidence="10">
    <location>
        <begin position="209"/>
        <end position="225"/>
    </location>
</feature>
<dbReference type="GO" id="GO:0005459">
    <property type="term" value="F:UDP-galactose transmembrane transporter activity"/>
    <property type="evidence" value="ECO:0007669"/>
    <property type="project" value="TreeGrafter"/>
</dbReference>
<gene>
    <name evidence="11" type="ORF">BB559_005937</name>
</gene>
<dbReference type="Proteomes" id="UP000245699">
    <property type="component" value="Unassembled WGS sequence"/>
</dbReference>
<evidence type="ECO:0000313" key="12">
    <source>
        <dbReference type="Proteomes" id="UP000245699"/>
    </source>
</evidence>
<feature type="transmembrane region" description="Helical" evidence="10">
    <location>
        <begin position="129"/>
        <end position="147"/>
    </location>
</feature>
<name>A0A2T9Y5P9_9FUNG</name>
<dbReference type="InterPro" id="IPR037185">
    <property type="entry name" value="EmrE-like"/>
</dbReference>
<evidence type="ECO:0000256" key="6">
    <source>
        <dbReference type="ARBA" id="ARBA00022824"/>
    </source>
</evidence>
<dbReference type="PANTHER" id="PTHR10778:SF10">
    <property type="entry name" value="SOLUTE CARRIER FAMILY 35 MEMBER B1"/>
    <property type="match status" value="1"/>
</dbReference>
<comment type="similarity">
    <text evidence="2">Belongs to the nucleotide-sugar transporter family. SLC35B subfamily.</text>
</comment>
<keyword evidence="4" id="KW-0762">Sugar transport</keyword>
<evidence type="ECO:0000256" key="10">
    <source>
        <dbReference type="SAM" id="Phobius"/>
    </source>
</evidence>
<organism evidence="11 12">
    <name type="scientific">Furculomyces boomerangus</name>
    <dbReference type="NCBI Taxonomy" id="61424"/>
    <lineage>
        <taxon>Eukaryota</taxon>
        <taxon>Fungi</taxon>
        <taxon>Fungi incertae sedis</taxon>
        <taxon>Zoopagomycota</taxon>
        <taxon>Kickxellomycotina</taxon>
        <taxon>Harpellomycetes</taxon>
        <taxon>Harpellales</taxon>
        <taxon>Harpellaceae</taxon>
        <taxon>Furculomyces</taxon>
    </lineage>
</organism>
<feature type="transmembrane region" description="Helical" evidence="10">
    <location>
        <begin position="167"/>
        <end position="188"/>
    </location>
</feature>
<dbReference type="GO" id="GO:0005789">
    <property type="term" value="C:endoplasmic reticulum membrane"/>
    <property type="evidence" value="ECO:0007669"/>
    <property type="project" value="UniProtKB-SubCell"/>
</dbReference>
<feature type="transmembrane region" description="Helical" evidence="10">
    <location>
        <begin position="299"/>
        <end position="318"/>
    </location>
</feature>
<sequence length="339" mass="38641">MLYLGFNIVGVYVCFLTWGLTQERVTSTKYGDGEKFKYFIVLNMIQAFIASLVGYIYSIYIRRDQKLDLTRERTVNFLKVAFICAIASPFGYASLKHIDYLTMTLAKSSKLIPLMLMHKILYRKTYPTYKYFVVLGITIGVFGFMVLQPKIASKIKTNSNLNQAEGLNLSSIIGLFLVFINLSLDGALNSTQEEIIKQDHKINGRNMMIYMNFFTAMLLFCWLINPMNSELYEAIGFFVRNKSAILDVLLFAFCGSIGQCFIFHMLGNYGSLTLVTVTVTRKLFTMLLSVFLYNHVLSVGQWVSVAVVFTAIAFEVVVKMQEKRSVQEKVTSLEKEKLS</sequence>
<dbReference type="GO" id="GO:0000139">
    <property type="term" value="C:Golgi membrane"/>
    <property type="evidence" value="ECO:0007669"/>
    <property type="project" value="TreeGrafter"/>
</dbReference>
<dbReference type="Pfam" id="PF08449">
    <property type="entry name" value="UAA"/>
    <property type="match status" value="1"/>
</dbReference>